<evidence type="ECO:0000256" key="1">
    <source>
        <dbReference type="SAM" id="SignalP"/>
    </source>
</evidence>
<keyword evidence="1" id="KW-0732">Signal</keyword>
<sequence>MKTIITAFTLFICSLVTAQGQYEQGMGKAMLLWKEGKTEDATAMFERIASAEKSNWLPNYYVGMVNVTASFNPVNKEKVPAMLDKAQSAIDNAGLLSPNNPEIMVLQAMLYTALIVQDPMTNGMKYSGKTMEQYYKALAIAPENPRVVFCKADFEINSARWTGADTKPLCEQVAKSIDLFAKFKPESAFHPNWGLERAEQTLKNCK</sequence>
<accession>A0A4Q9YY41</accession>
<comment type="caution">
    <text evidence="2">The sequence shown here is derived from an EMBL/GenBank/DDBJ whole genome shotgun (WGS) entry which is preliminary data.</text>
</comment>
<dbReference type="SUPFAM" id="SSF48452">
    <property type="entry name" value="TPR-like"/>
    <property type="match status" value="1"/>
</dbReference>
<dbReference type="Proteomes" id="UP000293300">
    <property type="component" value="Unassembled WGS sequence"/>
</dbReference>
<name>A0A4Q9YY41_9FLAO</name>
<protein>
    <recommendedName>
        <fullName evidence="4">Tetratricopeptide repeat protein</fullName>
    </recommendedName>
</protein>
<gene>
    <name evidence="2" type="ORF">EZL74_08315</name>
</gene>
<dbReference type="Gene3D" id="1.25.40.10">
    <property type="entry name" value="Tetratricopeptide repeat domain"/>
    <property type="match status" value="1"/>
</dbReference>
<dbReference type="OrthoDB" id="1150971at2"/>
<dbReference type="AlphaFoldDB" id="A0A4Q9YY41"/>
<evidence type="ECO:0000313" key="3">
    <source>
        <dbReference type="Proteomes" id="UP000293300"/>
    </source>
</evidence>
<evidence type="ECO:0000313" key="2">
    <source>
        <dbReference type="EMBL" id="TBX68785.1"/>
    </source>
</evidence>
<reference evidence="2 3" key="1">
    <citation type="submission" date="2019-02" db="EMBL/GenBank/DDBJ databases">
        <title>Flavobacterium sp. RD-2-33 isolated from forest soil.</title>
        <authorList>
            <person name="Chaudhary D.K."/>
        </authorList>
    </citation>
    <scope>NUCLEOTIDE SEQUENCE [LARGE SCALE GENOMIC DNA]</scope>
    <source>
        <strain evidence="2 3">RD-2-33</strain>
    </source>
</reference>
<dbReference type="InterPro" id="IPR011990">
    <property type="entry name" value="TPR-like_helical_dom_sf"/>
</dbReference>
<feature type="chain" id="PRO_5020450839" description="Tetratricopeptide repeat protein" evidence="1">
    <location>
        <begin position="19"/>
        <end position="206"/>
    </location>
</feature>
<keyword evidence="3" id="KW-1185">Reference proteome</keyword>
<organism evidence="2 3">
    <name type="scientific">Flavobacterium silvisoli</name>
    <dbReference type="NCBI Taxonomy" id="2529433"/>
    <lineage>
        <taxon>Bacteria</taxon>
        <taxon>Pseudomonadati</taxon>
        <taxon>Bacteroidota</taxon>
        <taxon>Flavobacteriia</taxon>
        <taxon>Flavobacteriales</taxon>
        <taxon>Flavobacteriaceae</taxon>
        <taxon>Flavobacterium</taxon>
    </lineage>
</organism>
<evidence type="ECO:0008006" key="4">
    <source>
        <dbReference type="Google" id="ProtNLM"/>
    </source>
</evidence>
<dbReference type="EMBL" id="SJPE01000008">
    <property type="protein sequence ID" value="TBX68785.1"/>
    <property type="molecule type" value="Genomic_DNA"/>
</dbReference>
<proteinExistence type="predicted"/>
<dbReference type="RefSeq" id="WP_131476145.1">
    <property type="nucleotide sequence ID" value="NZ_SJPE01000008.1"/>
</dbReference>
<feature type="signal peptide" evidence="1">
    <location>
        <begin position="1"/>
        <end position="18"/>
    </location>
</feature>